<comment type="caution">
    <text evidence="1">The sequence shown here is derived from an EMBL/GenBank/DDBJ whole genome shotgun (WGS) entry which is preliminary data.</text>
</comment>
<proteinExistence type="predicted"/>
<reference evidence="1" key="1">
    <citation type="journal article" date="2020" name="Stud. Mycol.">
        <title>101 Dothideomycetes genomes: a test case for predicting lifestyles and emergence of pathogens.</title>
        <authorList>
            <person name="Haridas S."/>
            <person name="Albert R."/>
            <person name="Binder M."/>
            <person name="Bloem J."/>
            <person name="Labutti K."/>
            <person name="Salamov A."/>
            <person name="Andreopoulos B."/>
            <person name="Baker S."/>
            <person name="Barry K."/>
            <person name="Bills G."/>
            <person name="Bluhm B."/>
            <person name="Cannon C."/>
            <person name="Castanera R."/>
            <person name="Culley D."/>
            <person name="Daum C."/>
            <person name="Ezra D."/>
            <person name="Gonzalez J."/>
            <person name="Henrissat B."/>
            <person name="Kuo A."/>
            <person name="Liang C."/>
            <person name="Lipzen A."/>
            <person name="Lutzoni F."/>
            <person name="Magnuson J."/>
            <person name="Mondo S."/>
            <person name="Nolan M."/>
            <person name="Ohm R."/>
            <person name="Pangilinan J."/>
            <person name="Park H.-J."/>
            <person name="Ramirez L."/>
            <person name="Alfaro M."/>
            <person name="Sun H."/>
            <person name="Tritt A."/>
            <person name="Yoshinaga Y."/>
            <person name="Zwiers L.-H."/>
            <person name="Turgeon B."/>
            <person name="Goodwin S."/>
            <person name="Spatafora J."/>
            <person name="Crous P."/>
            <person name="Grigoriev I."/>
        </authorList>
    </citation>
    <scope>NUCLEOTIDE SEQUENCE</scope>
    <source>
        <strain evidence="1">CBS 525.71</strain>
    </source>
</reference>
<keyword evidence="2" id="KW-1185">Reference proteome</keyword>
<evidence type="ECO:0000313" key="1">
    <source>
        <dbReference type="EMBL" id="KAF2629654.1"/>
    </source>
</evidence>
<accession>A0ACB6S8H9</accession>
<sequence>MVELSPGASVALGVIVGLLSTSVQSVGLTLQRKSHLLEEEKEDDYDRRPPYKRRRWQLGMLMFIVANVVGSTIQITTLPLPVLSTLQASGLVFNSICASIILHEPFTRYSFIGTMLVAAGALLIALFGAIAEPSHNLDQLLALLGRHHFIVWMIVTGIVVVLLLVANWVLHHIYPRATPRLRLVRGMFYGCVSGILSAHSLLIAKSAVELLVRTIVDRHNQFDRWQSWVILIGLVVFALTQLYYMHCGLKLVSTSVLYPLVFCVYNIIAIIDGLIYFHQSERLSNLHAGLIALGTVVLLAGVVCLSWRLEENEEEPLSPVSTKHPGHVPMPQSALEPGLGLLHAHALDEPDAALDIEEATPGLHGAATEQAKRKSVDERTPLLTRSPTGPAYTITSRSKKSPTLDTNTRSPRPSPRPPRRRRMTVSEETSEIWDELNDRDSLPSPVIRRSVESDRRPRAGTLPRQRQNTQSAWLDQMRRRSWFDGISAGSQRSRSASQGKKRSDSSSALLDYPDPDDDDHSDSDLVAHRSGIWGFGGGTLSSNHDGPGDWLKLRWWRKKLQGETDDEHDGARSRGA</sequence>
<gene>
    <name evidence="1" type="ORF">BU25DRAFT_363857</name>
</gene>
<protein>
    <submittedName>
        <fullName evidence="1">Uncharacterized protein</fullName>
    </submittedName>
</protein>
<dbReference type="EMBL" id="MU006709">
    <property type="protein sequence ID" value="KAF2629654.1"/>
    <property type="molecule type" value="Genomic_DNA"/>
</dbReference>
<evidence type="ECO:0000313" key="2">
    <source>
        <dbReference type="Proteomes" id="UP000799754"/>
    </source>
</evidence>
<organism evidence="1 2">
    <name type="scientific">Macroventuria anomochaeta</name>
    <dbReference type="NCBI Taxonomy" id="301207"/>
    <lineage>
        <taxon>Eukaryota</taxon>
        <taxon>Fungi</taxon>
        <taxon>Dikarya</taxon>
        <taxon>Ascomycota</taxon>
        <taxon>Pezizomycotina</taxon>
        <taxon>Dothideomycetes</taxon>
        <taxon>Pleosporomycetidae</taxon>
        <taxon>Pleosporales</taxon>
        <taxon>Pleosporineae</taxon>
        <taxon>Didymellaceae</taxon>
        <taxon>Macroventuria</taxon>
    </lineage>
</organism>
<name>A0ACB6S8H9_9PLEO</name>
<dbReference type="Proteomes" id="UP000799754">
    <property type="component" value="Unassembled WGS sequence"/>
</dbReference>